<feature type="transmembrane region" description="Helical" evidence="1">
    <location>
        <begin position="86"/>
        <end position="107"/>
    </location>
</feature>
<keyword evidence="1" id="KW-0472">Membrane</keyword>
<accession>A0ABV8J993</accession>
<evidence type="ECO:0000313" key="3">
    <source>
        <dbReference type="Proteomes" id="UP001595867"/>
    </source>
</evidence>
<keyword evidence="1" id="KW-0812">Transmembrane</keyword>
<dbReference type="RefSeq" id="WP_378072490.1">
    <property type="nucleotide sequence ID" value="NZ_JBHSBL010000028.1"/>
</dbReference>
<evidence type="ECO:0000313" key="2">
    <source>
        <dbReference type="EMBL" id="MFC4071620.1"/>
    </source>
</evidence>
<comment type="caution">
    <text evidence="2">The sequence shown here is derived from an EMBL/GenBank/DDBJ whole genome shotgun (WGS) entry which is preliminary data.</text>
</comment>
<feature type="transmembrane region" description="Helical" evidence="1">
    <location>
        <begin position="12"/>
        <end position="39"/>
    </location>
</feature>
<dbReference type="Proteomes" id="UP001595867">
    <property type="component" value="Unassembled WGS sequence"/>
</dbReference>
<evidence type="ECO:0000256" key="1">
    <source>
        <dbReference type="SAM" id="Phobius"/>
    </source>
</evidence>
<keyword evidence="1" id="KW-1133">Transmembrane helix</keyword>
<dbReference type="EMBL" id="JBHSBL010000028">
    <property type="protein sequence ID" value="MFC4071620.1"/>
    <property type="molecule type" value="Genomic_DNA"/>
</dbReference>
<feature type="transmembrane region" description="Helical" evidence="1">
    <location>
        <begin position="119"/>
        <end position="140"/>
    </location>
</feature>
<proteinExistence type="predicted"/>
<keyword evidence="3" id="KW-1185">Reference proteome</keyword>
<sequence>MANGTSEGVSNRVLGMLTMVLVLVDAGLVAINSIMWSAYRDGEVTAAEVAPFVLFAGSAALGAVVMLMAAVALFRDRRGHRLAEVAVVLAGLRVVTIPIAVAVVVTTVGTSSVTGPSDIFLIVLSAFEAIVELMVARVAVTRTQRP</sequence>
<gene>
    <name evidence="2" type="ORF">ACFO0C_42350</name>
</gene>
<name>A0ABV8J993_9ACTN</name>
<reference evidence="3" key="1">
    <citation type="journal article" date="2019" name="Int. J. Syst. Evol. Microbiol.">
        <title>The Global Catalogue of Microorganisms (GCM) 10K type strain sequencing project: providing services to taxonomists for standard genome sequencing and annotation.</title>
        <authorList>
            <consortium name="The Broad Institute Genomics Platform"/>
            <consortium name="The Broad Institute Genome Sequencing Center for Infectious Disease"/>
            <person name="Wu L."/>
            <person name="Ma J."/>
        </authorList>
    </citation>
    <scope>NUCLEOTIDE SEQUENCE [LARGE SCALE GENOMIC DNA]</scope>
    <source>
        <strain evidence="3">TBRC 5832</strain>
    </source>
</reference>
<feature type="transmembrane region" description="Helical" evidence="1">
    <location>
        <begin position="51"/>
        <end position="74"/>
    </location>
</feature>
<protein>
    <submittedName>
        <fullName evidence="2">Uncharacterized protein</fullName>
    </submittedName>
</protein>
<organism evidence="2 3">
    <name type="scientific">Actinoplanes subglobosus</name>
    <dbReference type="NCBI Taxonomy" id="1547892"/>
    <lineage>
        <taxon>Bacteria</taxon>
        <taxon>Bacillati</taxon>
        <taxon>Actinomycetota</taxon>
        <taxon>Actinomycetes</taxon>
        <taxon>Micromonosporales</taxon>
        <taxon>Micromonosporaceae</taxon>
        <taxon>Actinoplanes</taxon>
    </lineage>
</organism>